<keyword evidence="8" id="KW-0862">Zinc</keyword>
<dbReference type="GO" id="GO:0061630">
    <property type="term" value="F:ubiquitin protein ligase activity"/>
    <property type="evidence" value="ECO:0007669"/>
    <property type="project" value="UniProtKB-EC"/>
</dbReference>
<protein>
    <recommendedName>
        <fullName evidence="2">RBR-type E3 ubiquitin transferase</fullName>
        <ecNumber evidence="2">2.3.2.31</ecNumber>
    </recommendedName>
</protein>
<dbReference type="SUPFAM" id="SSF57850">
    <property type="entry name" value="RING/U-box"/>
    <property type="match status" value="3"/>
</dbReference>
<evidence type="ECO:0000313" key="12">
    <source>
        <dbReference type="EMBL" id="OWF34718.1"/>
    </source>
</evidence>
<keyword evidence="6 9" id="KW-0863">Zinc-finger</keyword>
<accession>A0A210PE01</accession>
<dbReference type="GO" id="GO:0016567">
    <property type="term" value="P:protein ubiquitination"/>
    <property type="evidence" value="ECO:0007669"/>
    <property type="project" value="InterPro"/>
</dbReference>
<dbReference type="EMBL" id="NEDP02076751">
    <property type="protein sequence ID" value="OWF34718.1"/>
    <property type="molecule type" value="Genomic_DNA"/>
</dbReference>
<evidence type="ECO:0000256" key="4">
    <source>
        <dbReference type="ARBA" id="ARBA00022723"/>
    </source>
</evidence>
<evidence type="ECO:0000256" key="1">
    <source>
        <dbReference type="ARBA" id="ARBA00001798"/>
    </source>
</evidence>
<dbReference type="InterPro" id="IPR044066">
    <property type="entry name" value="TRIAD_supradom"/>
</dbReference>
<proteinExistence type="predicted"/>
<feature type="domain" description="RING-type" evidence="11">
    <location>
        <begin position="498"/>
        <end position="710"/>
    </location>
</feature>
<evidence type="ECO:0000256" key="5">
    <source>
        <dbReference type="ARBA" id="ARBA00022737"/>
    </source>
</evidence>
<evidence type="ECO:0000256" key="3">
    <source>
        <dbReference type="ARBA" id="ARBA00022679"/>
    </source>
</evidence>
<organism evidence="12 13">
    <name type="scientific">Mizuhopecten yessoensis</name>
    <name type="common">Japanese scallop</name>
    <name type="synonym">Patinopecten yessoensis</name>
    <dbReference type="NCBI Taxonomy" id="6573"/>
    <lineage>
        <taxon>Eukaryota</taxon>
        <taxon>Metazoa</taxon>
        <taxon>Spiralia</taxon>
        <taxon>Lophotrochozoa</taxon>
        <taxon>Mollusca</taxon>
        <taxon>Bivalvia</taxon>
        <taxon>Autobranchia</taxon>
        <taxon>Pteriomorphia</taxon>
        <taxon>Pectinida</taxon>
        <taxon>Pectinoidea</taxon>
        <taxon>Pectinidae</taxon>
        <taxon>Mizuhopecten</taxon>
    </lineage>
</organism>
<evidence type="ECO:0000256" key="6">
    <source>
        <dbReference type="ARBA" id="ARBA00022771"/>
    </source>
</evidence>
<dbReference type="STRING" id="6573.A0A210PE01"/>
<dbReference type="Proteomes" id="UP000242188">
    <property type="component" value="Unassembled WGS sequence"/>
</dbReference>
<name>A0A210PE01_MIZYE</name>
<dbReference type="EC" id="2.3.2.31" evidence="2"/>
<evidence type="ECO:0000256" key="2">
    <source>
        <dbReference type="ARBA" id="ARBA00012251"/>
    </source>
</evidence>
<evidence type="ECO:0000259" key="11">
    <source>
        <dbReference type="PROSITE" id="PS51873"/>
    </source>
</evidence>
<keyword evidence="13" id="KW-1185">Reference proteome</keyword>
<dbReference type="Gene3D" id="3.30.40.10">
    <property type="entry name" value="Zinc/RING finger domain, C3HC4 (zinc finger)"/>
    <property type="match status" value="1"/>
</dbReference>
<dbReference type="InterPro" id="IPR013083">
    <property type="entry name" value="Znf_RING/FYVE/PHD"/>
</dbReference>
<sequence>MVFKIDKRRVYSGNTLRASNSRYNRQYRRQSCLVRRSQNVTNVTGIFKELGLDRDDVVYSFNKKGRWLIPQILKQEILTDSKDLGDVKVDLVESHKLKKQGKCTGFHSNKGFLQKVVPKKTYFNVASLQGPKKEEVTPSATPHMTINIMYPCPATSSIAHNPKYIRYEDLPTDGLDEDDIDRTQHSSPIKSKARKQRRKIGTKQWVDNYLDEVEHYDDEDYEIDSTENVREPSKSVSVEDILVHSRRIESILSGGAKVSKYPATRRETKDRVIYINRQDEEEKAEEKEEMKSMAIKETTSPMEYVGVNIPTNEVSIETLKHRFGESYIECRCSPRKFIIDITKEVQKTLLKSKAFRHTDIMTTDLSTVLVFVYDVFGSLDNNDADRFKILLNMKTKKIVPRINTFQEDSVFGVEDIVSKAVSYIETIPCDEFIHRDSILPYTRQASTKFEMLAESRGTKPVSIDPVHLRVTVKDLLQRKEEDIDEAESLIAMDFESLPPDTCSICCEAIESSATALQTCGHWFCDRCWGDHLLSVANSGSGRITCPEYKCRSTIDYAILLTTSNIEVVENVFRRRLMMKVDIDPDSKWCPNKHCGRAIKCEKNAMGQRANITCSCGTHICFECLKPAHWPLSCDHFGSYSHTLQKNGDESAPDVNYIRFAQGKECPKCKQFMEKNGGCFYMTCRCGCSFCWGCGKSFENHVNSKECRPRRYRPRDNGDLFNTKKRALIVPSINDKTKGYKRAVEYRCLRQAENVRIMTSAVHKMSTSLKMLNRRYGDRVGGELVDFLVPNFADEMTVADKIKPFLHSMVGVYTEISHICELTTVFLEKSDNVANLKRSSRQAVIMTRDRLASIGDGILHVFRSSSKENMKVNISHLWKLRFQCKKAMDTLVKLLKC</sequence>
<dbReference type="Pfam" id="PF01485">
    <property type="entry name" value="IBR"/>
    <property type="match status" value="1"/>
</dbReference>
<dbReference type="OrthoDB" id="1431934at2759"/>
<dbReference type="PROSITE" id="PS51873">
    <property type="entry name" value="TRIAD"/>
    <property type="match status" value="1"/>
</dbReference>
<dbReference type="InterPro" id="IPR001841">
    <property type="entry name" value="Znf_RING"/>
</dbReference>
<dbReference type="Gene3D" id="1.20.120.1750">
    <property type="match status" value="1"/>
</dbReference>
<reference evidence="12 13" key="1">
    <citation type="journal article" date="2017" name="Nat. Ecol. Evol.">
        <title>Scallop genome provides insights into evolution of bilaterian karyotype and development.</title>
        <authorList>
            <person name="Wang S."/>
            <person name="Zhang J."/>
            <person name="Jiao W."/>
            <person name="Li J."/>
            <person name="Xun X."/>
            <person name="Sun Y."/>
            <person name="Guo X."/>
            <person name="Huan P."/>
            <person name="Dong B."/>
            <person name="Zhang L."/>
            <person name="Hu X."/>
            <person name="Sun X."/>
            <person name="Wang J."/>
            <person name="Zhao C."/>
            <person name="Wang Y."/>
            <person name="Wang D."/>
            <person name="Huang X."/>
            <person name="Wang R."/>
            <person name="Lv J."/>
            <person name="Li Y."/>
            <person name="Zhang Z."/>
            <person name="Liu B."/>
            <person name="Lu W."/>
            <person name="Hui Y."/>
            <person name="Liang J."/>
            <person name="Zhou Z."/>
            <person name="Hou R."/>
            <person name="Li X."/>
            <person name="Liu Y."/>
            <person name="Li H."/>
            <person name="Ning X."/>
            <person name="Lin Y."/>
            <person name="Zhao L."/>
            <person name="Xing Q."/>
            <person name="Dou J."/>
            <person name="Li Y."/>
            <person name="Mao J."/>
            <person name="Guo H."/>
            <person name="Dou H."/>
            <person name="Li T."/>
            <person name="Mu C."/>
            <person name="Jiang W."/>
            <person name="Fu Q."/>
            <person name="Fu X."/>
            <person name="Miao Y."/>
            <person name="Liu J."/>
            <person name="Yu Q."/>
            <person name="Li R."/>
            <person name="Liao H."/>
            <person name="Li X."/>
            <person name="Kong Y."/>
            <person name="Jiang Z."/>
            <person name="Chourrout D."/>
            <person name="Li R."/>
            <person name="Bao Z."/>
        </authorList>
    </citation>
    <scope>NUCLEOTIDE SEQUENCE [LARGE SCALE GENOMIC DNA]</scope>
    <source>
        <strain evidence="12 13">PY_sf001</strain>
    </source>
</reference>
<dbReference type="AlphaFoldDB" id="A0A210PE01"/>
<comment type="catalytic activity">
    <reaction evidence="1">
        <text>[E2 ubiquitin-conjugating enzyme]-S-ubiquitinyl-L-cysteine + [acceptor protein]-L-lysine = [E2 ubiquitin-conjugating enzyme]-L-cysteine + [acceptor protein]-N(6)-ubiquitinyl-L-lysine.</text>
        <dbReference type="EC" id="2.3.2.31"/>
    </reaction>
</comment>
<evidence type="ECO:0000313" key="13">
    <source>
        <dbReference type="Proteomes" id="UP000242188"/>
    </source>
</evidence>
<dbReference type="CDD" id="cd22584">
    <property type="entry name" value="Rcat_RBR_unk"/>
    <property type="match status" value="1"/>
</dbReference>
<dbReference type="GO" id="GO:0008270">
    <property type="term" value="F:zinc ion binding"/>
    <property type="evidence" value="ECO:0007669"/>
    <property type="project" value="UniProtKB-KW"/>
</dbReference>
<keyword evidence="3" id="KW-0808">Transferase</keyword>
<feature type="domain" description="RING-type" evidence="10">
    <location>
        <begin position="502"/>
        <end position="549"/>
    </location>
</feature>
<evidence type="ECO:0000256" key="7">
    <source>
        <dbReference type="ARBA" id="ARBA00022786"/>
    </source>
</evidence>
<dbReference type="PROSITE" id="PS50089">
    <property type="entry name" value="ZF_RING_2"/>
    <property type="match status" value="1"/>
</dbReference>
<keyword evidence="4" id="KW-0479">Metal-binding</keyword>
<dbReference type="PANTHER" id="PTHR11685">
    <property type="entry name" value="RBR FAMILY RING FINGER AND IBR DOMAIN-CONTAINING"/>
    <property type="match status" value="1"/>
</dbReference>
<keyword evidence="5" id="KW-0677">Repeat</keyword>
<evidence type="ECO:0000259" key="10">
    <source>
        <dbReference type="PROSITE" id="PS50089"/>
    </source>
</evidence>
<evidence type="ECO:0000256" key="8">
    <source>
        <dbReference type="ARBA" id="ARBA00022833"/>
    </source>
</evidence>
<gene>
    <name evidence="12" type="ORF">KP79_PYT11484</name>
</gene>
<dbReference type="InterPro" id="IPR031127">
    <property type="entry name" value="E3_UB_ligase_RBR"/>
</dbReference>
<comment type="caution">
    <text evidence="12">The sequence shown here is derived from an EMBL/GenBank/DDBJ whole genome shotgun (WGS) entry which is preliminary data.</text>
</comment>
<dbReference type="SMART" id="SM00647">
    <property type="entry name" value="IBR"/>
    <property type="match status" value="2"/>
</dbReference>
<keyword evidence="7" id="KW-0833">Ubl conjugation pathway</keyword>
<evidence type="ECO:0000256" key="9">
    <source>
        <dbReference type="PROSITE-ProRule" id="PRU00175"/>
    </source>
</evidence>
<dbReference type="InterPro" id="IPR002867">
    <property type="entry name" value="IBR_dom"/>
</dbReference>